<dbReference type="AlphaFoldDB" id="A0A7V8VD57"/>
<accession>A0A7V8VD57</accession>
<evidence type="ECO:0000313" key="3">
    <source>
        <dbReference type="Proteomes" id="UP000542342"/>
    </source>
</evidence>
<gene>
    <name evidence="2" type="ORF">H0921_06565</name>
</gene>
<dbReference type="SMART" id="SM00470">
    <property type="entry name" value="ParB"/>
    <property type="match status" value="1"/>
</dbReference>
<dbReference type="CDD" id="cd16401">
    <property type="entry name" value="ParB_N_like_MT"/>
    <property type="match status" value="1"/>
</dbReference>
<protein>
    <submittedName>
        <fullName evidence="2">ParB N-terminal domain-containing protein</fullName>
    </submittedName>
</protein>
<dbReference type="Proteomes" id="UP000542342">
    <property type="component" value="Unassembled WGS sequence"/>
</dbReference>
<evidence type="ECO:0000313" key="2">
    <source>
        <dbReference type="EMBL" id="MBA2225825.1"/>
    </source>
</evidence>
<dbReference type="EMBL" id="JACEFB010000003">
    <property type="protein sequence ID" value="MBA2225825.1"/>
    <property type="molecule type" value="Genomic_DNA"/>
</dbReference>
<sequence>MTQRMTPLEIRYLPLKELKEALYNPRAVLPETSRVYHRLRRSLQSFGLVEPLVWNETTGHVVGGHFRLRILRELGVEVVPVSVVHLTPEREKALNLVLNNPEAQGRFDPKRLLAVLRELEQLPELELTGFTTATLQNLDWRPQPLNIEPISADREEIEVILCIPSPRWRQVEGELDALIRRHDLRCHVLPAGVSNSSTTAFLREGV</sequence>
<comment type="caution">
    <text evidence="2">The sequence shown here is derived from an EMBL/GenBank/DDBJ whole genome shotgun (WGS) entry which is preliminary data.</text>
</comment>
<feature type="domain" description="ParB-like N-terminal" evidence="1">
    <location>
        <begin position="11"/>
        <end position="100"/>
    </location>
</feature>
<dbReference type="SUPFAM" id="SSF110849">
    <property type="entry name" value="ParB/Sulfiredoxin"/>
    <property type="match status" value="1"/>
</dbReference>
<dbReference type="Gene3D" id="3.90.1530.10">
    <property type="entry name" value="Conserved hypothetical protein from pyrococcus furiosus pfu- 392566-001, ParB domain"/>
    <property type="match status" value="1"/>
</dbReference>
<reference evidence="2 3" key="1">
    <citation type="submission" date="2020-07" db="EMBL/GenBank/DDBJ databases">
        <title>Thermogemmata thermophila gen. nov., sp. nov., a novel moderate thermophilic planctomycete from a Kamchatka hot spring.</title>
        <authorList>
            <person name="Elcheninov A.G."/>
            <person name="Podosokorskaya O.A."/>
            <person name="Kovaleva O.L."/>
            <person name="Novikov A."/>
            <person name="Bonch-Osmolovskaya E.A."/>
            <person name="Toshchakov S.V."/>
            <person name="Kublanov I.V."/>
        </authorList>
    </citation>
    <scope>NUCLEOTIDE SEQUENCE [LARGE SCALE GENOMIC DNA]</scope>
    <source>
        <strain evidence="2 3">2918</strain>
    </source>
</reference>
<name>A0A7V8VD57_9BACT</name>
<dbReference type="RefSeq" id="WP_194537261.1">
    <property type="nucleotide sequence ID" value="NZ_JACEFB010000003.1"/>
</dbReference>
<dbReference type="InterPro" id="IPR036086">
    <property type="entry name" value="ParB/Sulfiredoxin_sf"/>
</dbReference>
<organism evidence="2 3">
    <name type="scientific">Thermogemmata fonticola</name>
    <dbReference type="NCBI Taxonomy" id="2755323"/>
    <lineage>
        <taxon>Bacteria</taxon>
        <taxon>Pseudomonadati</taxon>
        <taxon>Planctomycetota</taxon>
        <taxon>Planctomycetia</taxon>
        <taxon>Gemmatales</taxon>
        <taxon>Gemmataceae</taxon>
        <taxon>Thermogemmata</taxon>
    </lineage>
</organism>
<dbReference type="Pfam" id="PF02195">
    <property type="entry name" value="ParB_N"/>
    <property type="match status" value="1"/>
</dbReference>
<keyword evidence="3" id="KW-1185">Reference proteome</keyword>
<dbReference type="InterPro" id="IPR003115">
    <property type="entry name" value="ParB_N"/>
</dbReference>
<proteinExistence type="predicted"/>
<evidence type="ECO:0000259" key="1">
    <source>
        <dbReference type="SMART" id="SM00470"/>
    </source>
</evidence>